<keyword evidence="1" id="KW-0489">Methyltransferase</keyword>
<name>A0ABT3TY21_9ACTN</name>
<accession>A0ABT3TY21</accession>
<evidence type="ECO:0000313" key="1">
    <source>
        <dbReference type="EMBL" id="MCX3061396.1"/>
    </source>
</evidence>
<proteinExistence type="predicted"/>
<organism evidence="1 2">
    <name type="scientific">Streptomyces beihaiensis</name>
    <dbReference type="NCBI Taxonomy" id="2984495"/>
    <lineage>
        <taxon>Bacteria</taxon>
        <taxon>Bacillati</taxon>
        <taxon>Actinomycetota</taxon>
        <taxon>Actinomycetes</taxon>
        <taxon>Kitasatosporales</taxon>
        <taxon>Streptomycetaceae</taxon>
        <taxon>Streptomyces</taxon>
    </lineage>
</organism>
<dbReference type="CDD" id="cd02440">
    <property type="entry name" value="AdoMet_MTases"/>
    <property type="match status" value="1"/>
</dbReference>
<keyword evidence="1" id="KW-0808">Transferase</keyword>
<comment type="caution">
    <text evidence="1">The sequence shown here is derived from an EMBL/GenBank/DDBJ whole genome shotgun (WGS) entry which is preliminary data.</text>
</comment>
<protein>
    <submittedName>
        <fullName evidence="1">Class I SAM-dependent methyltransferase</fullName>
    </submittedName>
</protein>
<dbReference type="GO" id="GO:0032259">
    <property type="term" value="P:methylation"/>
    <property type="evidence" value="ECO:0007669"/>
    <property type="project" value="UniProtKB-KW"/>
</dbReference>
<dbReference type="Pfam" id="PF13489">
    <property type="entry name" value="Methyltransf_23"/>
    <property type="match status" value="1"/>
</dbReference>
<keyword evidence="2" id="KW-1185">Reference proteome</keyword>
<dbReference type="Gene3D" id="3.40.50.150">
    <property type="entry name" value="Vaccinia Virus protein VP39"/>
    <property type="match status" value="1"/>
</dbReference>
<sequence>MPVATRPWSADPYAHALRRRRGPLFLRRADGWLLPLDVERWCAGADAADLSALHRCEGSVLDLGCGPGRLVAALTSAGRSALGVDVSEAAVDRARRLGGPVVHRSVFDELPDEGGWGTALLMDGNIGIGGDPAALLGRVTQLVRPGGLLIVETAPQEVDERVEVQVDDGRGATGALFPWARVGPRALERHSRPAGWRATTRWTVGERRFTALRSRRAGVPR</sequence>
<evidence type="ECO:0000313" key="2">
    <source>
        <dbReference type="Proteomes" id="UP001163064"/>
    </source>
</evidence>
<dbReference type="Proteomes" id="UP001163064">
    <property type="component" value="Unassembled WGS sequence"/>
</dbReference>
<dbReference type="EMBL" id="JAPHNL010000195">
    <property type="protein sequence ID" value="MCX3061396.1"/>
    <property type="molecule type" value="Genomic_DNA"/>
</dbReference>
<dbReference type="InterPro" id="IPR029063">
    <property type="entry name" value="SAM-dependent_MTases_sf"/>
</dbReference>
<gene>
    <name evidence="1" type="ORF">OFY01_16845</name>
</gene>
<reference evidence="1" key="1">
    <citation type="submission" date="2022-10" db="EMBL/GenBank/DDBJ databases">
        <title>Streptomyces beihaiensis sp. nov., a chitin degrading actinobacterium, isolated from shrimp pond soil.</title>
        <authorList>
            <person name="Xie J."/>
            <person name="Shen N."/>
        </authorList>
    </citation>
    <scope>NUCLEOTIDE SEQUENCE</scope>
    <source>
        <strain evidence="1">GXMU-J5</strain>
    </source>
</reference>
<dbReference type="SUPFAM" id="SSF53335">
    <property type="entry name" value="S-adenosyl-L-methionine-dependent methyltransferases"/>
    <property type="match status" value="1"/>
</dbReference>
<dbReference type="GO" id="GO:0008168">
    <property type="term" value="F:methyltransferase activity"/>
    <property type="evidence" value="ECO:0007669"/>
    <property type="project" value="UniProtKB-KW"/>
</dbReference>